<dbReference type="EMBL" id="QXFT01001475">
    <property type="protein sequence ID" value="KAE9317655.1"/>
    <property type="molecule type" value="Genomic_DNA"/>
</dbReference>
<dbReference type="Proteomes" id="UP000429607">
    <property type="component" value="Unassembled WGS sequence"/>
</dbReference>
<organism evidence="4 6">
    <name type="scientific">Phytophthora rubi</name>
    <dbReference type="NCBI Taxonomy" id="129364"/>
    <lineage>
        <taxon>Eukaryota</taxon>
        <taxon>Sar</taxon>
        <taxon>Stramenopiles</taxon>
        <taxon>Oomycota</taxon>
        <taxon>Peronosporomycetes</taxon>
        <taxon>Peronosporales</taxon>
        <taxon>Peronosporaceae</taxon>
        <taxon>Phytophthora</taxon>
    </lineage>
</organism>
<feature type="chain" id="PRO_5036167465" description="Secreted protein" evidence="1">
    <location>
        <begin position="41"/>
        <end position="82"/>
    </location>
</feature>
<protein>
    <recommendedName>
        <fullName evidence="8">Secreted protein</fullName>
    </recommendedName>
</protein>
<evidence type="ECO:0000313" key="7">
    <source>
        <dbReference type="Proteomes" id="UP000435112"/>
    </source>
</evidence>
<dbReference type="EMBL" id="QXFU01000290">
    <property type="protein sequence ID" value="KAE9037690.1"/>
    <property type="molecule type" value="Genomic_DNA"/>
</dbReference>
<comment type="caution">
    <text evidence="4">The sequence shown here is derived from an EMBL/GenBank/DDBJ whole genome shotgun (WGS) entry which is preliminary data.</text>
</comment>
<evidence type="ECO:0008006" key="8">
    <source>
        <dbReference type="Google" id="ProtNLM"/>
    </source>
</evidence>
<evidence type="ECO:0000313" key="3">
    <source>
        <dbReference type="EMBL" id="KAE9043137.1"/>
    </source>
</evidence>
<sequence>MCILPQITHFSFFFFESPLFSSCWLSALSLLAFLPPAPVSLPVCCPPCWTPLPIPRNSIWRAAAARISSRTLVGVNNVVSAL</sequence>
<evidence type="ECO:0000256" key="1">
    <source>
        <dbReference type="SAM" id="SignalP"/>
    </source>
</evidence>
<name>A0A6A4E0S4_9STRA</name>
<dbReference type="AlphaFoldDB" id="A0A6A4E0S4"/>
<reference evidence="4 6" key="1">
    <citation type="submission" date="2018-08" db="EMBL/GenBank/DDBJ databases">
        <title>Genomic investigation of the strawberry pathogen Phytophthora fragariae indicates pathogenicity is determined by transcriptional variation in three key races.</title>
        <authorList>
            <person name="Adams T.M."/>
            <person name="Armitage A.D."/>
            <person name="Sobczyk M.K."/>
            <person name="Bates H.J."/>
            <person name="Dunwell J.M."/>
            <person name="Nellist C.F."/>
            <person name="Harrison R.J."/>
        </authorList>
    </citation>
    <scope>NUCLEOTIDE SEQUENCE [LARGE SCALE GENOMIC DNA]</scope>
    <source>
        <strain evidence="3 5">SCRP249</strain>
        <strain evidence="2 7">SCRP324</strain>
        <strain evidence="4 6">SCRP333</strain>
    </source>
</reference>
<evidence type="ECO:0000313" key="6">
    <source>
        <dbReference type="Proteomes" id="UP000434957"/>
    </source>
</evidence>
<accession>A0A6A4E0S4</accession>
<dbReference type="EMBL" id="QXFV01000270">
    <property type="protein sequence ID" value="KAE9043137.1"/>
    <property type="molecule type" value="Genomic_DNA"/>
</dbReference>
<feature type="signal peptide" evidence="1">
    <location>
        <begin position="1"/>
        <end position="40"/>
    </location>
</feature>
<keyword evidence="1" id="KW-0732">Signal</keyword>
<gene>
    <name evidence="3" type="ORF">PR001_g5923</name>
    <name evidence="2" type="ORF">PR002_g6420</name>
    <name evidence="4" type="ORF">PR003_g18425</name>
</gene>
<dbReference type="Proteomes" id="UP000435112">
    <property type="component" value="Unassembled WGS sequence"/>
</dbReference>
<dbReference type="Proteomes" id="UP000434957">
    <property type="component" value="Unassembled WGS sequence"/>
</dbReference>
<evidence type="ECO:0000313" key="4">
    <source>
        <dbReference type="EMBL" id="KAE9317655.1"/>
    </source>
</evidence>
<evidence type="ECO:0000313" key="5">
    <source>
        <dbReference type="Proteomes" id="UP000429607"/>
    </source>
</evidence>
<proteinExistence type="predicted"/>
<evidence type="ECO:0000313" key="2">
    <source>
        <dbReference type="EMBL" id="KAE9037690.1"/>
    </source>
</evidence>
<keyword evidence="6" id="KW-1185">Reference proteome</keyword>